<feature type="domain" description="FLYWCH-type" evidence="4">
    <location>
        <begin position="3"/>
        <end position="48"/>
    </location>
</feature>
<keyword evidence="3" id="KW-0862">Zinc</keyword>
<dbReference type="Proteomes" id="UP000580250">
    <property type="component" value="Unassembled WGS sequence"/>
</dbReference>
<keyword evidence="2" id="KW-0863">Zinc-finger</keyword>
<protein>
    <recommendedName>
        <fullName evidence="4">FLYWCH-type domain-containing protein</fullName>
    </recommendedName>
</protein>
<keyword evidence="1" id="KW-0479">Metal-binding</keyword>
<evidence type="ECO:0000256" key="2">
    <source>
        <dbReference type="ARBA" id="ARBA00022771"/>
    </source>
</evidence>
<comment type="caution">
    <text evidence="5">The sequence shown here is derived from an EMBL/GenBank/DDBJ whole genome shotgun (WGS) entry which is preliminary data.</text>
</comment>
<dbReference type="Gene3D" id="2.20.25.240">
    <property type="match status" value="1"/>
</dbReference>
<reference evidence="5 6" key="1">
    <citation type="submission" date="2020-08" db="EMBL/GenBank/DDBJ databases">
        <authorList>
            <person name="Koutsovoulos G."/>
            <person name="Danchin GJ E."/>
        </authorList>
    </citation>
    <scope>NUCLEOTIDE SEQUENCE [LARGE SCALE GENOMIC DNA]</scope>
</reference>
<dbReference type="AlphaFoldDB" id="A0A6V7Y211"/>
<evidence type="ECO:0000313" key="5">
    <source>
        <dbReference type="EMBL" id="CAD2205556.1"/>
    </source>
</evidence>
<dbReference type="Pfam" id="PF04500">
    <property type="entry name" value="FLYWCH"/>
    <property type="match status" value="1"/>
</dbReference>
<evidence type="ECO:0000256" key="1">
    <source>
        <dbReference type="ARBA" id="ARBA00022723"/>
    </source>
</evidence>
<organism evidence="5 6">
    <name type="scientific">Meloidogyne enterolobii</name>
    <name type="common">Root-knot nematode worm</name>
    <name type="synonym">Meloidogyne mayaguensis</name>
    <dbReference type="NCBI Taxonomy" id="390850"/>
    <lineage>
        <taxon>Eukaryota</taxon>
        <taxon>Metazoa</taxon>
        <taxon>Ecdysozoa</taxon>
        <taxon>Nematoda</taxon>
        <taxon>Chromadorea</taxon>
        <taxon>Rhabditida</taxon>
        <taxon>Tylenchina</taxon>
        <taxon>Tylenchomorpha</taxon>
        <taxon>Tylenchoidea</taxon>
        <taxon>Meloidogynidae</taxon>
        <taxon>Meloidogyninae</taxon>
        <taxon>Meloidogyne</taxon>
    </lineage>
</organism>
<evidence type="ECO:0000313" key="6">
    <source>
        <dbReference type="Proteomes" id="UP000580250"/>
    </source>
</evidence>
<accession>A0A6V7Y211</accession>
<proteinExistence type="predicted"/>
<dbReference type="OrthoDB" id="6500349at2759"/>
<evidence type="ECO:0000259" key="4">
    <source>
        <dbReference type="Pfam" id="PF04500"/>
    </source>
</evidence>
<evidence type="ECO:0000256" key="3">
    <source>
        <dbReference type="ARBA" id="ARBA00022833"/>
    </source>
</evidence>
<gene>
    <name evidence="5" type="ORF">MENT_LOCUS59375</name>
</gene>
<dbReference type="InterPro" id="IPR007588">
    <property type="entry name" value="Znf_FLYWCH"/>
</dbReference>
<dbReference type="GO" id="GO:0008270">
    <property type="term" value="F:zinc ion binding"/>
    <property type="evidence" value="ECO:0007669"/>
    <property type="project" value="UniProtKB-KW"/>
</dbReference>
<dbReference type="EMBL" id="CAJEWN010002859">
    <property type="protein sequence ID" value="CAD2205556.1"/>
    <property type="molecule type" value="Genomic_DNA"/>
</dbReference>
<name>A0A6V7Y211_MELEN</name>
<sequence>MDFIYVKCKNGPDNKRYWRCEFWRSHKCNGFAVTDSDNMVTVTKQHDHERSPNRVELAKIKDRIVQAAVTTTLSPREIVNNQIAGISDQAKAELPKLVNLEKTVGRKRYADGQPVPRFLSEIDIPENLRRTKTNISEDFILVDTGADDSNRIIIFASPTDVARLSTSDVWLCDGTFKNDQQLFYQLWIISGQFYQPVVLPFVYILLPSKTSRILP</sequence>